<organism evidence="1 2">
    <name type="scientific">Streblomastix strix</name>
    <dbReference type="NCBI Taxonomy" id="222440"/>
    <lineage>
        <taxon>Eukaryota</taxon>
        <taxon>Metamonada</taxon>
        <taxon>Preaxostyla</taxon>
        <taxon>Oxymonadida</taxon>
        <taxon>Streblomastigidae</taxon>
        <taxon>Streblomastix</taxon>
    </lineage>
</organism>
<comment type="caution">
    <text evidence="1">The sequence shown here is derived from an EMBL/GenBank/DDBJ whole genome shotgun (WGS) entry which is preliminary data.</text>
</comment>
<accession>A0A5J4QF47</accession>
<dbReference type="Proteomes" id="UP000324800">
    <property type="component" value="Unassembled WGS sequence"/>
</dbReference>
<reference evidence="1 2" key="1">
    <citation type="submission" date="2019-03" db="EMBL/GenBank/DDBJ databases">
        <title>Single cell metagenomics reveals metabolic interactions within the superorganism composed of flagellate Streblomastix strix and complex community of Bacteroidetes bacteria on its surface.</title>
        <authorList>
            <person name="Treitli S.C."/>
            <person name="Kolisko M."/>
            <person name="Husnik F."/>
            <person name="Keeling P."/>
            <person name="Hampl V."/>
        </authorList>
    </citation>
    <scope>NUCLEOTIDE SEQUENCE [LARGE SCALE GENOMIC DNA]</scope>
    <source>
        <strain evidence="1">ST1C</strain>
    </source>
</reference>
<gene>
    <name evidence="1" type="ORF">EZS28_054821</name>
</gene>
<sequence>MLPQILTQVTLGPSEQVLIRGKFMKEEQKLPPGTIELIKISTKTENNYQNIETWRKRRVGLTPLAQYIKEKGISVKDLLGTKPDIELVNALAWYKSRGGPKLQKRMKNMKMLCGVVLSQFSQMNDVNNSPLIKTFSKGE</sequence>
<evidence type="ECO:0000313" key="2">
    <source>
        <dbReference type="Proteomes" id="UP000324800"/>
    </source>
</evidence>
<name>A0A5J4QF47_9EUKA</name>
<proteinExistence type="predicted"/>
<evidence type="ECO:0000313" key="1">
    <source>
        <dbReference type="EMBL" id="KAA6319414.1"/>
    </source>
</evidence>
<feature type="non-terminal residue" evidence="1">
    <location>
        <position position="139"/>
    </location>
</feature>
<dbReference type="EMBL" id="SNRW01045887">
    <property type="protein sequence ID" value="KAA6319414.1"/>
    <property type="molecule type" value="Genomic_DNA"/>
</dbReference>
<protein>
    <submittedName>
        <fullName evidence="1">Uncharacterized protein</fullName>
    </submittedName>
</protein>
<dbReference type="AlphaFoldDB" id="A0A5J4QF47"/>